<feature type="coiled-coil region" evidence="1">
    <location>
        <begin position="745"/>
        <end position="779"/>
    </location>
</feature>
<accession>A0ABR4MVF2</accession>
<feature type="region of interest" description="Disordered" evidence="2">
    <location>
        <begin position="829"/>
        <end position="867"/>
    </location>
</feature>
<dbReference type="EMBL" id="JADGIZ020000133">
    <property type="protein sequence ID" value="KAL2911235.1"/>
    <property type="molecule type" value="Genomic_DNA"/>
</dbReference>
<keyword evidence="5" id="KW-1185">Reference proteome</keyword>
<feature type="compositionally biased region" description="Low complexity" evidence="2">
    <location>
        <begin position="679"/>
        <end position="709"/>
    </location>
</feature>
<feature type="region of interest" description="Disordered" evidence="2">
    <location>
        <begin position="1025"/>
        <end position="1046"/>
    </location>
</feature>
<sequence length="1046" mass="115987">MQRKKRSRHAGRTLPQTLFVKVLGDSRAQPIAVASGDAGSGRALRTVADLVDAAKAALPHLIGSIDASRITAHLDEQRARAGIRLRSDMLLRDLPHPRDTPLPGSTSDSPLVIRAPIAPKLVRGRNGKATFEFYHHCPEQSHFKTLELDLNCGRVNLYRLYKQLRVSRLYLLIGLGKSGFIIDNSCYNSLTSFEPNQTYRFLLLRPQGIRKITVTDDTLDRDTLLAEFGIDIVCDAWNLCAEVEQHWIQWQRPSLPGNMAQTLEEYLNFGFIEPATKRSVIVSAILQHVFLAARVGRDLLYFEEDVCLLFRIPRISSDRQVTWIHYDGKVDFAFGHTDSFACISKSIAVIVCVVKTQETFEMAHTRALEQAAAALSIRSHAYYNNRHSPTSVFFVVTDSQRWRFYQLFDEGTFLRCVASDVMELGMSTNSDGRQQIGIPSLKRLYSRLLCVVEKCWETSPDMAVVCCMYECKFVSGSALCMDGQLTVHNLDGGPCYRCIFPVPPPSETVTNCSEGGVLGVVPGIIGSIQALEVIKIIVGMPAAFSQKMLLLDAELGSFRTVRLRAKNADCAVCGINPSITAPIDYVQFCGASAHDKTPDLSLLEPHERISVEQLRQARDARTPHVLLDVRGDLGNRDTLHGDPCRGYLCGSAVGYTELDDCEIDRRANQQRAAPRRMARGSAGPKGSRGAAAAAATETSAGAATKASAEQQRENFSRQGGSDDGQGSERGSDSDSASCIESSTDVRALLERVRRLERDMDKLKEDNASAKESLADLKEGQANTNMLLGKLVQLQEAATTRQAPTVDSRTHPERVAHIEASMVETEVLVQHTAASSRPPSVTDRAGPSSASQQLEGQPRPFAGHLNPRHFNSKVESAQAFFFRLETEAFKAQGPIGKLQTLAHLAGDNLSALIEQLRKEHGDCGYEAIKEALIARYPAPSTEESTNDFLRCHRHGMAWPKYLNRLKDRFEKSTIADGAAASFLYGELEGTGWHCSNSKMTFMQLHNWILDKCENSKEAKRFYRSEPQEKLSSWRKPHRPNADEYKLM</sequence>
<dbReference type="InterPro" id="IPR035985">
    <property type="entry name" value="Ubiquitin-activating_enz"/>
</dbReference>
<keyword evidence="1" id="KW-0175">Coiled coil</keyword>
<dbReference type="Proteomes" id="UP001527925">
    <property type="component" value="Unassembled WGS sequence"/>
</dbReference>
<dbReference type="SUPFAM" id="SSF69572">
    <property type="entry name" value="Activating enzymes of the ubiquitin-like proteins"/>
    <property type="match status" value="1"/>
</dbReference>
<evidence type="ECO:0000256" key="1">
    <source>
        <dbReference type="SAM" id="Coils"/>
    </source>
</evidence>
<dbReference type="Gene3D" id="3.40.50.720">
    <property type="entry name" value="NAD(P)-binding Rossmann-like Domain"/>
    <property type="match status" value="1"/>
</dbReference>
<gene>
    <name evidence="4" type="ORF">HK105_209305</name>
</gene>
<dbReference type="InterPro" id="IPR000594">
    <property type="entry name" value="ThiF_NAD_FAD-bd"/>
</dbReference>
<comment type="caution">
    <text evidence="4">The sequence shown here is derived from an EMBL/GenBank/DDBJ whole genome shotgun (WGS) entry which is preliminary data.</text>
</comment>
<evidence type="ECO:0000259" key="3">
    <source>
        <dbReference type="Pfam" id="PF00899"/>
    </source>
</evidence>
<organism evidence="4 5">
    <name type="scientific">Polyrhizophydium stewartii</name>
    <dbReference type="NCBI Taxonomy" id="2732419"/>
    <lineage>
        <taxon>Eukaryota</taxon>
        <taxon>Fungi</taxon>
        <taxon>Fungi incertae sedis</taxon>
        <taxon>Chytridiomycota</taxon>
        <taxon>Chytridiomycota incertae sedis</taxon>
        <taxon>Chytridiomycetes</taxon>
        <taxon>Rhizophydiales</taxon>
        <taxon>Rhizophydiales incertae sedis</taxon>
        <taxon>Polyrhizophydium</taxon>
    </lineage>
</organism>
<feature type="domain" description="THIF-type NAD/FAD binding fold" evidence="3">
    <location>
        <begin position="457"/>
        <end position="571"/>
    </location>
</feature>
<proteinExistence type="predicted"/>
<protein>
    <recommendedName>
        <fullName evidence="3">THIF-type NAD/FAD binding fold domain-containing protein</fullName>
    </recommendedName>
</protein>
<name>A0ABR4MVF2_9FUNG</name>
<feature type="compositionally biased region" description="Low complexity" evidence="2">
    <location>
        <begin position="733"/>
        <end position="742"/>
    </location>
</feature>
<evidence type="ECO:0000256" key="2">
    <source>
        <dbReference type="SAM" id="MobiDB-lite"/>
    </source>
</evidence>
<evidence type="ECO:0000313" key="4">
    <source>
        <dbReference type="EMBL" id="KAL2911235.1"/>
    </source>
</evidence>
<feature type="region of interest" description="Disordered" evidence="2">
    <location>
        <begin position="668"/>
        <end position="742"/>
    </location>
</feature>
<reference evidence="4 5" key="1">
    <citation type="submission" date="2023-09" db="EMBL/GenBank/DDBJ databases">
        <title>Pangenome analysis of Batrachochytrium dendrobatidis and related Chytrids.</title>
        <authorList>
            <person name="Yacoub M.N."/>
            <person name="Stajich J.E."/>
            <person name="James T.Y."/>
        </authorList>
    </citation>
    <scope>NUCLEOTIDE SEQUENCE [LARGE SCALE GENOMIC DNA]</scope>
    <source>
        <strain evidence="4 5">JEL0888</strain>
    </source>
</reference>
<dbReference type="Pfam" id="PF00899">
    <property type="entry name" value="ThiF"/>
    <property type="match status" value="1"/>
</dbReference>
<evidence type="ECO:0000313" key="5">
    <source>
        <dbReference type="Proteomes" id="UP001527925"/>
    </source>
</evidence>